<evidence type="ECO:0000313" key="2">
    <source>
        <dbReference type="EMBL" id="EOS50136.1"/>
    </source>
</evidence>
<name>R9KV73_9ACTN</name>
<dbReference type="RefSeq" id="WP_016309951.1">
    <property type="nucleotide sequence ID" value="NZ_KE159646.1"/>
</dbReference>
<accession>R9KV73</accession>
<protein>
    <recommendedName>
        <fullName evidence="1">Orc1-like AAA ATPase domain-containing protein</fullName>
    </recommendedName>
</protein>
<dbReference type="GeneID" id="82191190"/>
<comment type="caution">
    <text evidence="2">The sequence shown here is derived from an EMBL/GenBank/DDBJ whole genome shotgun (WGS) entry which is preliminary data.</text>
</comment>
<dbReference type="PANTHER" id="PTHR34301:SF8">
    <property type="entry name" value="ATPASE DOMAIN-CONTAINING PROTEIN"/>
    <property type="match status" value="1"/>
</dbReference>
<evidence type="ECO:0000313" key="3">
    <source>
        <dbReference type="Proteomes" id="UP000014204"/>
    </source>
</evidence>
<dbReference type="Proteomes" id="UP000014204">
    <property type="component" value="Unassembled WGS sequence"/>
</dbReference>
<dbReference type="InterPro" id="IPR027417">
    <property type="entry name" value="P-loop_NTPase"/>
</dbReference>
<proteinExistence type="predicted"/>
<dbReference type="EMBL" id="ASSY01000009">
    <property type="protein sequence ID" value="EOS50136.1"/>
    <property type="molecule type" value="Genomic_DNA"/>
</dbReference>
<keyword evidence="3" id="KW-1185">Reference proteome</keyword>
<evidence type="ECO:0000259" key="1">
    <source>
        <dbReference type="Pfam" id="PF13191"/>
    </source>
</evidence>
<dbReference type="Pfam" id="PF13191">
    <property type="entry name" value="AAA_16"/>
    <property type="match status" value="1"/>
</dbReference>
<dbReference type="PANTHER" id="PTHR34301">
    <property type="entry name" value="DNA-BINDING PROTEIN-RELATED"/>
    <property type="match status" value="1"/>
</dbReference>
<organism evidence="2 3">
    <name type="scientific">Adlercreutzia caecimuris B7</name>
    <dbReference type="NCBI Taxonomy" id="1235794"/>
    <lineage>
        <taxon>Bacteria</taxon>
        <taxon>Bacillati</taxon>
        <taxon>Actinomycetota</taxon>
        <taxon>Coriobacteriia</taxon>
        <taxon>Eggerthellales</taxon>
        <taxon>Eggerthellaceae</taxon>
        <taxon>Adlercreutzia</taxon>
    </lineage>
</organism>
<dbReference type="SUPFAM" id="SSF52540">
    <property type="entry name" value="P-loop containing nucleoside triphosphate hydrolases"/>
    <property type="match status" value="1"/>
</dbReference>
<dbReference type="HOGENOM" id="CLU_058580_1_0_11"/>
<gene>
    <name evidence="2" type="ORF">C811_01759</name>
</gene>
<sequence>MIDNPFTPVFGGKPDSFFGRKELLARFDRALEVRGSDDRSLFLTGTRGSGKTALLEQLSMRAVASGWRAIDIGAEQALQALHRELAGYDEVTETVSPSLEVKVLGSGGSVSGKSTARTTRYEMADLASLLRKAAEKEKKGLFVSVDEIQKVPREEVASLCEAFQMASRKGLDVILTVAGLPFSYEAIIHQDGCTFMRQSVHEPLGLLDVEEVQEAYRASFDKIERLEVRQDAFGRLVHLSSGHPYMMQLLGYQLIEQVARRDSREIVVDKAVVEAVAPAALDSYERRALRPLLGELSERERAYLRAMAQVADNSLLSSTGSVAEHMGKTAQQVAPARQSLIDKGIIVSAGYGLVRFGVPYLRAYMAKPSEEEANLAQLEAWGI</sequence>
<dbReference type="AlphaFoldDB" id="R9KV73"/>
<dbReference type="InterPro" id="IPR041664">
    <property type="entry name" value="AAA_16"/>
</dbReference>
<dbReference type="OrthoDB" id="2020141at2"/>
<dbReference type="eggNOG" id="COG1672">
    <property type="taxonomic scope" value="Bacteria"/>
</dbReference>
<feature type="domain" description="Orc1-like AAA ATPase" evidence="1">
    <location>
        <begin position="17"/>
        <end position="168"/>
    </location>
</feature>
<dbReference type="Gene3D" id="3.40.50.300">
    <property type="entry name" value="P-loop containing nucleotide triphosphate hydrolases"/>
    <property type="match status" value="1"/>
</dbReference>
<reference evidence="2 3" key="1">
    <citation type="submission" date="2013-04" db="EMBL/GenBank/DDBJ databases">
        <title>The Genome Sequence of Enterorhabdus caecimuris B7.</title>
        <authorList>
            <consortium name="The Broad Institute Genomics Platform"/>
            <consortium name="The Broad Institute Genome Sequencing Center for Infectious Disease"/>
            <person name="Earl A."/>
            <person name="Xavier R."/>
            <person name="Elson C."/>
            <person name="Duck W."/>
            <person name="Walker B."/>
            <person name="Young S."/>
            <person name="Zeng Q."/>
            <person name="Gargeya S."/>
            <person name="Fitzgerald M."/>
            <person name="Haas B."/>
            <person name="Abouelleil A."/>
            <person name="Allen A.W."/>
            <person name="Alvarado L."/>
            <person name="Arachchi H.M."/>
            <person name="Berlin A.M."/>
            <person name="Chapman S.B."/>
            <person name="Gainer-Dewar J."/>
            <person name="Goldberg J."/>
            <person name="Griggs A."/>
            <person name="Gujja S."/>
            <person name="Hansen M."/>
            <person name="Howarth C."/>
            <person name="Imamovic A."/>
            <person name="Ireland A."/>
            <person name="Larimer J."/>
            <person name="McCowan C."/>
            <person name="Murphy C."/>
            <person name="Pearson M."/>
            <person name="Poon T.W."/>
            <person name="Priest M."/>
            <person name="Roberts A."/>
            <person name="Saif S."/>
            <person name="Shea T."/>
            <person name="Sisk P."/>
            <person name="Sykes S."/>
            <person name="Wortman J."/>
            <person name="Nusbaum C."/>
            <person name="Birren B."/>
        </authorList>
    </citation>
    <scope>NUCLEOTIDE SEQUENCE [LARGE SCALE GENOMIC DNA]</scope>
    <source>
        <strain evidence="2 3">B7</strain>
    </source>
</reference>
<dbReference type="STRING" id="1235794.C811_01759"/>